<reference evidence="1" key="1">
    <citation type="submission" date="2015-12" db="EMBL/GenBank/DDBJ databases">
        <title>Gene expression during late stages of embryo sac development: a critical building block for successful pollen-pistil interactions.</title>
        <authorList>
            <person name="Liu Y."/>
            <person name="Joly V."/>
            <person name="Sabar M."/>
            <person name="Matton D.P."/>
        </authorList>
    </citation>
    <scope>NUCLEOTIDE SEQUENCE</scope>
</reference>
<name>A0A0V0GLH6_SOLCH</name>
<dbReference type="EMBL" id="GEDG01035739">
    <property type="protein sequence ID" value="JAP09060.1"/>
    <property type="molecule type" value="Transcribed_RNA"/>
</dbReference>
<protein>
    <submittedName>
        <fullName evidence="1">Putative ovule protein</fullName>
    </submittedName>
</protein>
<sequence>MYCFFFSPCKLMFGNMERAFALPHTASYDLRRNVNVNVNVNVRWKLQGNFPDECSVARLLPLLALHKIHYTDPSLTQRLFKSYRI</sequence>
<dbReference type="AlphaFoldDB" id="A0A0V0GLH6"/>
<accession>A0A0V0GLH6</accession>
<proteinExistence type="predicted"/>
<organism evidence="1">
    <name type="scientific">Solanum chacoense</name>
    <name type="common">Chaco potato</name>
    <dbReference type="NCBI Taxonomy" id="4108"/>
    <lineage>
        <taxon>Eukaryota</taxon>
        <taxon>Viridiplantae</taxon>
        <taxon>Streptophyta</taxon>
        <taxon>Embryophyta</taxon>
        <taxon>Tracheophyta</taxon>
        <taxon>Spermatophyta</taxon>
        <taxon>Magnoliopsida</taxon>
        <taxon>eudicotyledons</taxon>
        <taxon>Gunneridae</taxon>
        <taxon>Pentapetalae</taxon>
        <taxon>asterids</taxon>
        <taxon>lamiids</taxon>
        <taxon>Solanales</taxon>
        <taxon>Solanaceae</taxon>
        <taxon>Solanoideae</taxon>
        <taxon>Solaneae</taxon>
        <taxon>Solanum</taxon>
    </lineage>
</organism>
<evidence type="ECO:0000313" key="1">
    <source>
        <dbReference type="EMBL" id="JAP09060.1"/>
    </source>
</evidence>